<dbReference type="EMBL" id="JAUEPU010000003">
    <property type="protein sequence ID" value="KAK0503733.1"/>
    <property type="molecule type" value="Genomic_DNA"/>
</dbReference>
<dbReference type="GO" id="GO:0005034">
    <property type="term" value="F:osmosensor activity"/>
    <property type="evidence" value="ECO:0007669"/>
    <property type="project" value="InterPro"/>
</dbReference>
<name>A0AA39QIU1_9AGAR</name>
<dbReference type="GO" id="GO:0030010">
    <property type="term" value="P:establishment of cell polarity"/>
    <property type="evidence" value="ECO:0007669"/>
    <property type="project" value="TreeGrafter"/>
</dbReference>
<dbReference type="GO" id="GO:0006972">
    <property type="term" value="P:hyperosmotic response"/>
    <property type="evidence" value="ECO:0007669"/>
    <property type="project" value="TreeGrafter"/>
</dbReference>
<comment type="caution">
    <text evidence="3">The sequence shown here is derived from an EMBL/GenBank/DDBJ whole genome shotgun (WGS) entry which is preliminary data.</text>
</comment>
<keyword evidence="2" id="KW-1133">Transmembrane helix</keyword>
<dbReference type="Proteomes" id="UP001175228">
    <property type="component" value="Unassembled WGS sequence"/>
</dbReference>
<evidence type="ECO:0000313" key="4">
    <source>
        <dbReference type="Proteomes" id="UP001175228"/>
    </source>
</evidence>
<feature type="region of interest" description="Disordered" evidence="1">
    <location>
        <begin position="383"/>
        <end position="402"/>
    </location>
</feature>
<keyword evidence="2" id="KW-0812">Transmembrane</keyword>
<dbReference type="PANTHER" id="PTHR35778:SF1">
    <property type="entry name" value="SIGNALING MUCIN HKR1-RELATED"/>
    <property type="match status" value="1"/>
</dbReference>
<dbReference type="PANTHER" id="PTHR35778">
    <property type="entry name" value="SIGNALING MUCIN HKR1-RELATED"/>
    <property type="match status" value="1"/>
</dbReference>
<gene>
    <name evidence="3" type="ORF">EDD18DRAFT_1305623</name>
</gene>
<feature type="region of interest" description="Disordered" evidence="1">
    <location>
        <begin position="281"/>
        <end position="302"/>
    </location>
</feature>
<dbReference type="AlphaFoldDB" id="A0AA39QIU1"/>
<proteinExistence type="predicted"/>
<dbReference type="GO" id="GO:0007232">
    <property type="term" value="P:osmosensory signaling pathway via Sho1 osmosensor"/>
    <property type="evidence" value="ECO:0007669"/>
    <property type="project" value="InterPro"/>
</dbReference>
<evidence type="ECO:0000313" key="3">
    <source>
        <dbReference type="EMBL" id="KAK0503733.1"/>
    </source>
</evidence>
<accession>A0AA39QIU1</accession>
<feature type="transmembrane region" description="Helical" evidence="2">
    <location>
        <begin position="307"/>
        <end position="331"/>
    </location>
</feature>
<evidence type="ECO:0000256" key="1">
    <source>
        <dbReference type="SAM" id="MobiDB-lite"/>
    </source>
</evidence>
<dbReference type="GO" id="GO:0005576">
    <property type="term" value="C:extracellular region"/>
    <property type="evidence" value="ECO:0007669"/>
    <property type="project" value="TreeGrafter"/>
</dbReference>
<evidence type="ECO:0000256" key="2">
    <source>
        <dbReference type="SAM" id="Phobius"/>
    </source>
</evidence>
<dbReference type="GO" id="GO:0030427">
    <property type="term" value="C:site of polarized growth"/>
    <property type="evidence" value="ECO:0007669"/>
    <property type="project" value="TreeGrafter"/>
</dbReference>
<protein>
    <recommendedName>
        <fullName evidence="5">Mid2 domain-containing protein</fullName>
    </recommendedName>
</protein>
<dbReference type="GO" id="GO:0001402">
    <property type="term" value="P:signal transduction involved in filamentous growth"/>
    <property type="evidence" value="ECO:0007669"/>
    <property type="project" value="TreeGrafter"/>
</dbReference>
<feature type="region of interest" description="Disordered" evidence="1">
    <location>
        <begin position="13"/>
        <end position="32"/>
    </location>
</feature>
<feature type="compositionally biased region" description="Low complexity" evidence="1">
    <location>
        <begin position="20"/>
        <end position="32"/>
    </location>
</feature>
<feature type="compositionally biased region" description="Polar residues" evidence="1">
    <location>
        <begin position="393"/>
        <end position="402"/>
    </location>
</feature>
<dbReference type="GO" id="GO:0009986">
    <property type="term" value="C:cell surface"/>
    <property type="evidence" value="ECO:0007669"/>
    <property type="project" value="TreeGrafter"/>
</dbReference>
<dbReference type="GO" id="GO:0005886">
    <property type="term" value="C:plasma membrane"/>
    <property type="evidence" value="ECO:0007669"/>
    <property type="project" value="InterPro"/>
</dbReference>
<keyword evidence="2" id="KW-0472">Membrane</keyword>
<dbReference type="InterPro" id="IPR039295">
    <property type="entry name" value="MSB2"/>
</dbReference>
<evidence type="ECO:0008006" key="5">
    <source>
        <dbReference type="Google" id="ProtNLM"/>
    </source>
</evidence>
<organism evidence="3 4">
    <name type="scientific">Armillaria luteobubalina</name>
    <dbReference type="NCBI Taxonomy" id="153913"/>
    <lineage>
        <taxon>Eukaryota</taxon>
        <taxon>Fungi</taxon>
        <taxon>Dikarya</taxon>
        <taxon>Basidiomycota</taxon>
        <taxon>Agaricomycotina</taxon>
        <taxon>Agaricomycetes</taxon>
        <taxon>Agaricomycetidae</taxon>
        <taxon>Agaricales</taxon>
        <taxon>Marasmiineae</taxon>
        <taxon>Physalacriaceae</taxon>
        <taxon>Armillaria</taxon>
    </lineage>
</organism>
<keyword evidence="4" id="KW-1185">Reference proteome</keyword>
<dbReference type="GO" id="GO:0031505">
    <property type="term" value="P:fungal-type cell wall organization"/>
    <property type="evidence" value="ECO:0007669"/>
    <property type="project" value="TreeGrafter"/>
</dbReference>
<reference evidence="3" key="1">
    <citation type="submission" date="2023-06" db="EMBL/GenBank/DDBJ databases">
        <authorList>
            <consortium name="Lawrence Berkeley National Laboratory"/>
            <person name="Ahrendt S."/>
            <person name="Sahu N."/>
            <person name="Indic B."/>
            <person name="Wong-Bajracharya J."/>
            <person name="Merenyi Z."/>
            <person name="Ke H.-M."/>
            <person name="Monk M."/>
            <person name="Kocsube S."/>
            <person name="Drula E."/>
            <person name="Lipzen A."/>
            <person name="Balint B."/>
            <person name="Henrissat B."/>
            <person name="Andreopoulos B."/>
            <person name="Martin F.M."/>
            <person name="Harder C.B."/>
            <person name="Rigling D."/>
            <person name="Ford K.L."/>
            <person name="Foster G.D."/>
            <person name="Pangilinan J."/>
            <person name="Papanicolaou A."/>
            <person name="Barry K."/>
            <person name="LaButti K."/>
            <person name="Viragh M."/>
            <person name="Koriabine M."/>
            <person name="Yan M."/>
            <person name="Riley R."/>
            <person name="Champramary S."/>
            <person name="Plett K.L."/>
            <person name="Tsai I.J."/>
            <person name="Slot J."/>
            <person name="Sipos G."/>
            <person name="Plett J."/>
            <person name="Nagy L.G."/>
            <person name="Grigoriev I.V."/>
        </authorList>
    </citation>
    <scope>NUCLEOTIDE SEQUENCE</scope>
    <source>
        <strain evidence="3">HWK02</strain>
    </source>
</reference>
<sequence length="424" mass="45071">MARSQVLLRVLPSRRQAQMSSSSASASDSVSASSTGSASHSIISSTYTNTATITFPSGTSTPETATITSSVFSVSVTTTTEYQVPSDLSFVLTASSLQIDQPTTTSSQSFSNPDQVTTSITDIQSTPATTFSAASLPTNLPSRIFPKNGMTGDEDLTGYTFISIAFSTATLGWVYVTQNSLTSSQILAYTPAILVNALGLTSDQVMSWCLQVNIPSGYEDSSDAALLQTMWTGYIPSSSVDPLASLLRVSSSQLYTDNSDPVAQELASQIQSAVSLFSVSDPNSSGSTGSTSPASGSTSTDTTRQDAIIGVVSALGAIAVLVLLFLVYRTVQRRRELAHRRLSDPPDTVGIRPAGRDFDQDTVGGQRRRSFFYAEDSLRGFQGDRPVEDSYDARTTSPSAMTQRRTVMPSAISAPILRESSMNW</sequence>